<sequence>MVLSGDLIQRLQIDDPEERRTISNVRWAQYEVLLCDLGETAHYRVAYLDGVLEIVSPSRRHESAKTRIGTLLEVYFLETNTEYFPAGSTTLRNEEQQAGIEPDESYCIGSDKDCPDLAIEVVVTSGSINHLELYRRLGVQEVWSWQNSQFSIYHLREESPVRWIQTSGYEAIEGSELLPGLDMRLLSACVRNPNPLSAAKEFRLHLGDEETAPKSSL</sequence>
<dbReference type="PANTHER" id="PTHR47152">
    <property type="entry name" value="SLR2084 PROTEIN-RELATED"/>
    <property type="match status" value="1"/>
</dbReference>
<dbReference type="PATRIC" id="fig|1183438.3.peg.4288"/>
<dbReference type="InterPro" id="IPR008538">
    <property type="entry name" value="Uma2"/>
</dbReference>
<dbReference type="eggNOG" id="COG4636">
    <property type="taxonomic scope" value="Bacteria"/>
</dbReference>
<accession>U5QNY5</accession>
<dbReference type="KEGG" id="glj:GKIL_4362"/>
<feature type="domain" description="Putative restriction endonuclease" evidence="1">
    <location>
        <begin position="27"/>
        <end position="183"/>
    </location>
</feature>
<dbReference type="CDD" id="cd06260">
    <property type="entry name" value="DUF820-like"/>
    <property type="match status" value="1"/>
</dbReference>
<keyword evidence="3" id="KW-1185">Reference proteome</keyword>
<evidence type="ECO:0000313" key="3">
    <source>
        <dbReference type="Proteomes" id="UP000017396"/>
    </source>
</evidence>
<organism evidence="2 3">
    <name type="scientific">Gloeobacter kilaueensis (strain ATCC BAA-2537 / CCAP 1431/1 / ULC 316 / JS1)</name>
    <dbReference type="NCBI Taxonomy" id="1183438"/>
    <lineage>
        <taxon>Bacteria</taxon>
        <taxon>Bacillati</taxon>
        <taxon>Cyanobacteriota</taxon>
        <taxon>Cyanophyceae</taxon>
        <taxon>Gloeobacterales</taxon>
        <taxon>Gloeobacteraceae</taxon>
        <taxon>Gloeobacter</taxon>
    </lineage>
</organism>
<dbReference type="PANTHER" id="PTHR47152:SF4">
    <property type="entry name" value="SLR0445 PROTEIN"/>
    <property type="match status" value="1"/>
</dbReference>
<dbReference type="HOGENOM" id="CLU_098557_1_0_3"/>
<dbReference type="SUPFAM" id="SSF52980">
    <property type="entry name" value="Restriction endonuclease-like"/>
    <property type="match status" value="1"/>
</dbReference>
<dbReference type="RefSeq" id="WP_023175981.1">
    <property type="nucleotide sequence ID" value="NC_022600.1"/>
</dbReference>
<dbReference type="Pfam" id="PF05685">
    <property type="entry name" value="Uma2"/>
    <property type="match status" value="1"/>
</dbReference>
<dbReference type="OrthoDB" id="5768410at2"/>
<dbReference type="Proteomes" id="UP000017396">
    <property type="component" value="Chromosome"/>
</dbReference>
<dbReference type="STRING" id="1183438.GKIL_4362"/>
<dbReference type="EMBL" id="CP003587">
    <property type="protein sequence ID" value="AGY60608.1"/>
    <property type="molecule type" value="Genomic_DNA"/>
</dbReference>
<dbReference type="AlphaFoldDB" id="U5QNY5"/>
<name>U5QNY5_GLOK1</name>
<gene>
    <name evidence="2" type="ORF">GKIL_4362</name>
</gene>
<dbReference type="InterPro" id="IPR011335">
    <property type="entry name" value="Restrct_endonuc-II-like"/>
</dbReference>
<reference evidence="2 3" key="1">
    <citation type="journal article" date="2013" name="PLoS ONE">
        <title>Cultivation and Complete Genome Sequencing of Gloeobacter kilaueensis sp. nov., from a Lava Cave in Kilauea Caldera, Hawai'i.</title>
        <authorList>
            <person name="Saw J.H."/>
            <person name="Schatz M."/>
            <person name="Brown M.V."/>
            <person name="Kunkel D.D."/>
            <person name="Foster J.S."/>
            <person name="Shick H."/>
            <person name="Christensen S."/>
            <person name="Hou S."/>
            <person name="Wan X."/>
            <person name="Donachie S.P."/>
        </authorList>
    </citation>
    <scope>NUCLEOTIDE SEQUENCE [LARGE SCALE GENOMIC DNA]</scope>
    <source>
        <strain evidence="3">JS</strain>
    </source>
</reference>
<protein>
    <recommendedName>
        <fullName evidence="1">Putative restriction endonuclease domain-containing protein</fullName>
    </recommendedName>
</protein>
<proteinExistence type="predicted"/>
<evidence type="ECO:0000259" key="1">
    <source>
        <dbReference type="Pfam" id="PF05685"/>
    </source>
</evidence>
<dbReference type="Gene3D" id="3.90.1570.10">
    <property type="entry name" value="tt1808, chain A"/>
    <property type="match status" value="1"/>
</dbReference>
<evidence type="ECO:0000313" key="2">
    <source>
        <dbReference type="EMBL" id="AGY60608.1"/>
    </source>
</evidence>
<dbReference type="InterPro" id="IPR012296">
    <property type="entry name" value="Nuclease_put_TT1808"/>
</dbReference>